<dbReference type="PANTHER" id="PTHR45786">
    <property type="entry name" value="DNA BINDING PROTEIN-LIKE"/>
    <property type="match status" value="1"/>
</dbReference>
<dbReference type="InterPro" id="IPR025476">
    <property type="entry name" value="Helitron_helicase-like"/>
</dbReference>
<dbReference type="AlphaFoldDB" id="A0A0A9B5H4"/>
<dbReference type="PANTHER" id="PTHR45786:SF74">
    <property type="entry name" value="ATP-DEPENDENT DNA HELICASE"/>
    <property type="match status" value="1"/>
</dbReference>
<reference evidence="2" key="2">
    <citation type="journal article" date="2015" name="Data Brief">
        <title>Shoot transcriptome of the giant reed, Arundo donax.</title>
        <authorList>
            <person name="Barrero R.A."/>
            <person name="Guerrero F.D."/>
            <person name="Moolhuijzen P."/>
            <person name="Goolsby J.A."/>
            <person name="Tidwell J."/>
            <person name="Bellgard S.E."/>
            <person name="Bellgard M.I."/>
        </authorList>
    </citation>
    <scope>NUCLEOTIDE SEQUENCE</scope>
    <source>
        <tissue evidence="2">Shoot tissue taken approximately 20 cm above the soil surface</tissue>
    </source>
</reference>
<dbReference type="EMBL" id="GBRH01238651">
    <property type="protein sequence ID" value="JAD59244.1"/>
    <property type="molecule type" value="Transcribed_RNA"/>
</dbReference>
<name>A0A0A9B5H4_ARUDO</name>
<evidence type="ECO:0000313" key="2">
    <source>
        <dbReference type="EMBL" id="JAD59244.1"/>
    </source>
</evidence>
<protein>
    <recommendedName>
        <fullName evidence="1">Helitron helicase-like domain-containing protein</fullName>
    </recommendedName>
</protein>
<evidence type="ECO:0000259" key="1">
    <source>
        <dbReference type="Pfam" id="PF14214"/>
    </source>
</evidence>
<dbReference type="Pfam" id="PF14214">
    <property type="entry name" value="Helitron_like_N"/>
    <property type="match status" value="1"/>
</dbReference>
<sequence length="205" mass="23850">MLDENNVLAQSFRMARDRFKNLDYHDYALKLIAQPGKNGMHGLPSASEVAALVMKDPTDQTQGRNIIVEFKDMGPQRISNTHPKLMSMQYPLLYPYGEDGFTLEIPYQEKGAKYKRNYVTMQEYYAYCLHHRREESMALLMSGRLSLQFWVDVFTCIEQSRLNWIRHNQGKLRTELYSGLQDAIERGDTRTEQVGKRIVVPSTFT</sequence>
<organism evidence="2">
    <name type="scientific">Arundo donax</name>
    <name type="common">Giant reed</name>
    <name type="synonym">Donax arundinaceus</name>
    <dbReference type="NCBI Taxonomy" id="35708"/>
    <lineage>
        <taxon>Eukaryota</taxon>
        <taxon>Viridiplantae</taxon>
        <taxon>Streptophyta</taxon>
        <taxon>Embryophyta</taxon>
        <taxon>Tracheophyta</taxon>
        <taxon>Spermatophyta</taxon>
        <taxon>Magnoliopsida</taxon>
        <taxon>Liliopsida</taxon>
        <taxon>Poales</taxon>
        <taxon>Poaceae</taxon>
        <taxon>PACMAD clade</taxon>
        <taxon>Arundinoideae</taxon>
        <taxon>Arundineae</taxon>
        <taxon>Arundo</taxon>
    </lineage>
</organism>
<feature type="domain" description="Helitron helicase-like" evidence="1">
    <location>
        <begin position="124"/>
        <end position="205"/>
    </location>
</feature>
<proteinExistence type="predicted"/>
<accession>A0A0A9B5H4</accession>
<reference evidence="2" key="1">
    <citation type="submission" date="2014-09" db="EMBL/GenBank/DDBJ databases">
        <authorList>
            <person name="Magalhaes I.L.F."/>
            <person name="Oliveira U."/>
            <person name="Santos F.R."/>
            <person name="Vidigal T.H.D.A."/>
            <person name="Brescovit A.D."/>
            <person name="Santos A.J."/>
        </authorList>
    </citation>
    <scope>NUCLEOTIDE SEQUENCE</scope>
    <source>
        <tissue evidence="2">Shoot tissue taken approximately 20 cm above the soil surface</tissue>
    </source>
</reference>